<dbReference type="AlphaFoldDB" id="A0A0D2EDF5"/>
<feature type="compositionally biased region" description="Basic and acidic residues" evidence="3">
    <location>
        <begin position="215"/>
        <end position="227"/>
    </location>
</feature>
<dbReference type="SUPFAM" id="SSF52833">
    <property type="entry name" value="Thioredoxin-like"/>
    <property type="match status" value="1"/>
</dbReference>
<organism evidence="4 5">
    <name type="scientific">Exophiala oligosperma</name>
    <dbReference type="NCBI Taxonomy" id="215243"/>
    <lineage>
        <taxon>Eukaryota</taxon>
        <taxon>Fungi</taxon>
        <taxon>Dikarya</taxon>
        <taxon>Ascomycota</taxon>
        <taxon>Pezizomycotina</taxon>
        <taxon>Eurotiomycetes</taxon>
        <taxon>Chaetothyriomycetidae</taxon>
        <taxon>Chaetothyriales</taxon>
        <taxon>Herpotrichiellaceae</taxon>
        <taxon>Exophiala</taxon>
    </lineage>
</organism>
<dbReference type="Gene3D" id="3.40.30.10">
    <property type="entry name" value="Glutaredoxin"/>
    <property type="match status" value="1"/>
</dbReference>
<dbReference type="Pfam" id="PF06999">
    <property type="entry name" value="Suc_Fer-like"/>
    <property type="match status" value="1"/>
</dbReference>
<evidence type="ECO:0000256" key="1">
    <source>
        <dbReference type="ARBA" id="ARBA00038208"/>
    </source>
</evidence>
<gene>
    <name evidence="4" type="ORF">PV06_01654</name>
</gene>
<comment type="similarity">
    <text evidence="1">Belongs to the AIM32 family.</text>
</comment>
<dbReference type="RefSeq" id="XP_016266170.1">
    <property type="nucleotide sequence ID" value="XM_016402273.1"/>
</dbReference>
<dbReference type="HOGENOM" id="CLU_044499_0_0_1"/>
<evidence type="ECO:0000313" key="5">
    <source>
        <dbReference type="Proteomes" id="UP000053342"/>
    </source>
</evidence>
<keyword evidence="5" id="KW-1185">Reference proteome</keyword>
<proteinExistence type="inferred from homology"/>
<evidence type="ECO:0000256" key="2">
    <source>
        <dbReference type="ARBA" id="ARBA00040895"/>
    </source>
</evidence>
<dbReference type="GeneID" id="27353728"/>
<dbReference type="InterPro" id="IPR036249">
    <property type="entry name" value="Thioredoxin-like_sf"/>
</dbReference>
<accession>A0A0D2EDF5</accession>
<dbReference type="STRING" id="215243.A0A0D2EDF5"/>
<evidence type="ECO:0000256" key="3">
    <source>
        <dbReference type="SAM" id="MobiDB-lite"/>
    </source>
</evidence>
<evidence type="ECO:0000313" key="4">
    <source>
        <dbReference type="EMBL" id="KIW45954.1"/>
    </source>
</evidence>
<dbReference type="PANTHER" id="PTHR31902">
    <property type="entry name" value="ACTIN PATCHES DISTAL PROTEIN 1"/>
    <property type="match status" value="1"/>
</dbReference>
<dbReference type="OrthoDB" id="10253744at2759"/>
<feature type="region of interest" description="Disordered" evidence="3">
    <location>
        <begin position="215"/>
        <end position="235"/>
    </location>
</feature>
<dbReference type="CDD" id="cd03062">
    <property type="entry name" value="TRX_Fd_Sucrase"/>
    <property type="match status" value="1"/>
</dbReference>
<reference evidence="4 5" key="1">
    <citation type="submission" date="2015-01" db="EMBL/GenBank/DDBJ databases">
        <title>The Genome Sequence of Exophiala oligosperma CBS72588.</title>
        <authorList>
            <consortium name="The Broad Institute Genomics Platform"/>
            <person name="Cuomo C."/>
            <person name="de Hoog S."/>
            <person name="Gorbushina A."/>
            <person name="Stielow B."/>
            <person name="Teixiera M."/>
            <person name="Abouelleil A."/>
            <person name="Chapman S.B."/>
            <person name="Priest M."/>
            <person name="Young S.K."/>
            <person name="Wortman J."/>
            <person name="Nusbaum C."/>
            <person name="Birren B."/>
        </authorList>
    </citation>
    <scope>NUCLEOTIDE SEQUENCE [LARGE SCALE GENOMIC DNA]</scope>
    <source>
        <strain evidence="4 5">CBS 72588</strain>
    </source>
</reference>
<protein>
    <recommendedName>
        <fullName evidence="2">Altered inheritance of mitochondria protein 32</fullName>
    </recommendedName>
</protein>
<sequence length="412" mass="44415">MMPPMRLARLHHPAPCVLRTSPAAQRATLKTHAAPAPFPVIPTCPDPTCPCSSMPAGLDIDRKAHLSGTMSAHSQHLIVSTGRSDWTSRIENERDTAVWGRFTADVKSMMGRRGEFFDPYHNDVMVSTSSFAPLEVAEREAELQRSSGTPTATSVQAQKTVDAILFPAFKHFRGLSTKNSDDGQGKTNGDSNNARTLIKSFLLPEKDKLNAVHNHLSESERGAKSRDPSLASSLDASTVQTPTILICSHGQRDHRCGVLGPLLHDEFARYISCRDPIFEGGMGVKLEAVKGAFVSSSLSSSASTSTSSSSSTNIQKVPVNIGMISHVGGHKWAGNVIIYVPPGARQFLYSPGAADAVAVPPIRHPLAGEGIWYGRVEPKHVEGIIEQTLLRGNVIRDLFRGGLSAYGDVLRL</sequence>
<dbReference type="EMBL" id="KN847333">
    <property type="protein sequence ID" value="KIW45954.1"/>
    <property type="molecule type" value="Genomic_DNA"/>
</dbReference>
<name>A0A0D2EDF5_9EURO</name>
<dbReference type="Proteomes" id="UP000053342">
    <property type="component" value="Unassembled WGS sequence"/>
</dbReference>
<dbReference type="VEuPathDB" id="FungiDB:PV06_01654"/>
<dbReference type="InterPro" id="IPR009737">
    <property type="entry name" value="Aim32/Apd1-like"/>
</dbReference>
<dbReference type="PANTHER" id="PTHR31902:SF7">
    <property type="entry name" value="ALTERED INHERITANCE OF MITOCHONDRIA PROTEIN 32"/>
    <property type="match status" value="1"/>
</dbReference>